<dbReference type="CDD" id="cd02440">
    <property type="entry name" value="AdoMet_MTases"/>
    <property type="match status" value="1"/>
</dbReference>
<dbReference type="Gene3D" id="3.40.50.150">
    <property type="entry name" value="Vaccinia Virus protein VP39"/>
    <property type="match status" value="1"/>
</dbReference>
<dbReference type="InterPro" id="IPR052514">
    <property type="entry name" value="SAM-dependent_MTase"/>
</dbReference>
<organism evidence="2 3">
    <name type="scientific">Aporhodopirellula rubra</name>
    <dbReference type="NCBI Taxonomy" id="980271"/>
    <lineage>
        <taxon>Bacteria</taxon>
        <taxon>Pseudomonadati</taxon>
        <taxon>Planctomycetota</taxon>
        <taxon>Planctomycetia</taxon>
        <taxon>Pirellulales</taxon>
        <taxon>Pirellulaceae</taxon>
        <taxon>Aporhodopirellula</taxon>
    </lineage>
</organism>
<evidence type="ECO:0000259" key="1">
    <source>
        <dbReference type="Pfam" id="PF05050"/>
    </source>
</evidence>
<dbReference type="PANTHER" id="PTHR34203:SF13">
    <property type="entry name" value="EXPRESSED PROTEIN"/>
    <property type="match status" value="1"/>
</dbReference>
<protein>
    <submittedName>
        <fullName evidence="2">FkbM family methyltransferase</fullName>
    </submittedName>
</protein>
<dbReference type="SUPFAM" id="SSF53335">
    <property type="entry name" value="S-adenosyl-L-methionine-dependent methyltransferases"/>
    <property type="match status" value="1"/>
</dbReference>
<evidence type="ECO:0000313" key="2">
    <source>
        <dbReference type="EMBL" id="MBB3206267.1"/>
    </source>
</evidence>
<dbReference type="AlphaFoldDB" id="A0A7W5DZ15"/>
<dbReference type="EMBL" id="JACHXU010000006">
    <property type="protein sequence ID" value="MBB3206267.1"/>
    <property type="molecule type" value="Genomic_DNA"/>
</dbReference>
<keyword evidence="2" id="KW-0489">Methyltransferase</keyword>
<keyword evidence="2" id="KW-0808">Transferase</keyword>
<keyword evidence="3" id="KW-1185">Reference proteome</keyword>
<sequence length="294" mass="33775">MRRLIDNLYLVRQFSRAINESGFRHPFARHEVLRIAHRCTCEESLKRELLRAALANGSRSFEELEMLLTLDRLWVVFNEIFVDQEYQIPATFPKAPRILDCGANVGFATEFFKTKRPDASIIAFEPTPKLADSVRDMVQRRNWDSIFVETAAVSDHEGSAEFLFSEHDPLGGSLTTRKQERGDASLQKQTVQVKRLKDYLQNHVDLLKLDVEGSEFEVLEDIKDDLAAVDRIFIEYHRGPSWTNERLERILSILRQAGIDYVIAPNRSSREAGSLFTQRNLANASLCIYGSRKN</sequence>
<dbReference type="InterPro" id="IPR029063">
    <property type="entry name" value="SAM-dependent_MTases_sf"/>
</dbReference>
<dbReference type="NCBIfam" id="TIGR01444">
    <property type="entry name" value="fkbM_fam"/>
    <property type="match status" value="1"/>
</dbReference>
<dbReference type="Proteomes" id="UP000536179">
    <property type="component" value="Unassembled WGS sequence"/>
</dbReference>
<feature type="domain" description="Methyltransferase FkbM" evidence="1">
    <location>
        <begin position="100"/>
        <end position="258"/>
    </location>
</feature>
<accession>A0A7W5DZ15</accession>
<dbReference type="InterPro" id="IPR006342">
    <property type="entry name" value="FkbM_mtfrase"/>
</dbReference>
<dbReference type="GO" id="GO:0008168">
    <property type="term" value="F:methyltransferase activity"/>
    <property type="evidence" value="ECO:0007669"/>
    <property type="project" value="UniProtKB-KW"/>
</dbReference>
<dbReference type="Pfam" id="PF05050">
    <property type="entry name" value="Methyltransf_21"/>
    <property type="match status" value="1"/>
</dbReference>
<gene>
    <name evidence="2" type="ORF">FHS27_002076</name>
</gene>
<proteinExistence type="predicted"/>
<comment type="caution">
    <text evidence="2">The sequence shown here is derived from an EMBL/GenBank/DDBJ whole genome shotgun (WGS) entry which is preliminary data.</text>
</comment>
<name>A0A7W5DZ15_9BACT</name>
<evidence type="ECO:0000313" key="3">
    <source>
        <dbReference type="Proteomes" id="UP000536179"/>
    </source>
</evidence>
<dbReference type="PANTHER" id="PTHR34203">
    <property type="entry name" value="METHYLTRANSFERASE, FKBM FAMILY PROTEIN"/>
    <property type="match status" value="1"/>
</dbReference>
<reference evidence="2 3" key="1">
    <citation type="submission" date="2020-08" db="EMBL/GenBank/DDBJ databases">
        <title>Genomic Encyclopedia of Type Strains, Phase III (KMG-III): the genomes of soil and plant-associated and newly described type strains.</title>
        <authorList>
            <person name="Whitman W."/>
        </authorList>
    </citation>
    <scope>NUCLEOTIDE SEQUENCE [LARGE SCALE GENOMIC DNA]</scope>
    <source>
        <strain evidence="2 3">CECT 8075</strain>
    </source>
</reference>
<dbReference type="GO" id="GO:0032259">
    <property type="term" value="P:methylation"/>
    <property type="evidence" value="ECO:0007669"/>
    <property type="project" value="UniProtKB-KW"/>
</dbReference>